<evidence type="ECO:0000313" key="2">
    <source>
        <dbReference type="Proteomes" id="UP000036987"/>
    </source>
</evidence>
<keyword evidence="2" id="KW-1185">Reference proteome</keyword>
<comment type="caution">
    <text evidence="1">The sequence shown here is derived from an EMBL/GenBank/DDBJ whole genome shotgun (WGS) entry which is preliminary data.</text>
</comment>
<reference evidence="2" key="1">
    <citation type="journal article" date="2016" name="Nature">
        <title>The genome of the seagrass Zostera marina reveals angiosperm adaptation to the sea.</title>
        <authorList>
            <person name="Olsen J.L."/>
            <person name="Rouze P."/>
            <person name="Verhelst B."/>
            <person name="Lin Y.-C."/>
            <person name="Bayer T."/>
            <person name="Collen J."/>
            <person name="Dattolo E."/>
            <person name="De Paoli E."/>
            <person name="Dittami S."/>
            <person name="Maumus F."/>
            <person name="Michel G."/>
            <person name="Kersting A."/>
            <person name="Lauritano C."/>
            <person name="Lohaus R."/>
            <person name="Toepel M."/>
            <person name="Tonon T."/>
            <person name="Vanneste K."/>
            <person name="Amirebrahimi M."/>
            <person name="Brakel J."/>
            <person name="Bostroem C."/>
            <person name="Chovatia M."/>
            <person name="Grimwood J."/>
            <person name="Jenkins J.W."/>
            <person name="Jueterbock A."/>
            <person name="Mraz A."/>
            <person name="Stam W.T."/>
            <person name="Tice H."/>
            <person name="Bornberg-Bauer E."/>
            <person name="Green P.J."/>
            <person name="Pearson G.A."/>
            <person name="Procaccini G."/>
            <person name="Duarte C.M."/>
            <person name="Schmutz J."/>
            <person name="Reusch T.B.H."/>
            <person name="Van de Peer Y."/>
        </authorList>
    </citation>
    <scope>NUCLEOTIDE SEQUENCE [LARGE SCALE GENOMIC DNA]</scope>
    <source>
        <strain evidence="2">cv. Finnish</strain>
    </source>
</reference>
<accession>A0A0K9PFJ2</accession>
<evidence type="ECO:0000313" key="1">
    <source>
        <dbReference type="EMBL" id="KMZ66990.1"/>
    </source>
</evidence>
<protein>
    <submittedName>
        <fullName evidence="1">Uncharacterized protein</fullName>
    </submittedName>
</protein>
<sequence length="85" mass="9480">MSAPLKVTRDILNKDSTMLLRHLHRRTALTTHALVFAPDVWASFSSSAAAADAQQLKQPSFLFASLHLLSIVGKQNANLVEFNYW</sequence>
<name>A0A0K9PFJ2_ZOSMR</name>
<proteinExistence type="predicted"/>
<organism evidence="1 2">
    <name type="scientific">Zostera marina</name>
    <name type="common">Eelgrass</name>
    <dbReference type="NCBI Taxonomy" id="29655"/>
    <lineage>
        <taxon>Eukaryota</taxon>
        <taxon>Viridiplantae</taxon>
        <taxon>Streptophyta</taxon>
        <taxon>Embryophyta</taxon>
        <taxon>Tracheophyta</taxon>
        <taxon>Spermatophyta</taxon>
        <taxon>Magnoliopsida</taxon>
        <taxon>Liliopsida</taxon>
        <taxon>Zosteraceae</taxon>
        <taxon>Zostera</taxon>
    </lineage>
</organism>
<gene>
    <name evidence="1" type="ORF">ZOSMA_27G00370</name>
</gene>
<dbReference type="Proteomes" id="UP000036987">
    <property type="component" value="Unassembled WGS sequence"/>
</dbReference>
<dbReference type="EMBL" id="LFYR01000932">
    <property type="protein sequence ID" value="KMZ66990.1"/>
    <property type="molecule type" value="Genomic_DNA"/>
</dbReference>
<dbReference type="AlphaFoldDB" id="A0A0K9PFJ2"/>